<comment type="caution">
    <text evidence="1">The sequence shown here is derived from an EMBL/GenBank/DDBJ whole genome shotgun (WGS) entry which is preliminary data.</text>
</comment>
<accession>A0A0F9BK95</accession>
<feature type="non-terminal residue" evidence="1">
    <location>
        <position position="312"/>
    </location>
</feature>
<proteinExistence type="predicted"/>
<protein>
    <submittedName>
        <fullName evidence="1">Uncharacterized protein</fullName>
    </submittedName>
</protein>
<dbReference type="AlphaFoldDB" id="A0A0F9BK95"/>
<evidence type="ECO:0000313" key="1">
    <source>
        <dbReference type="EMBL" id="KKL22255.1"/>
    </source>
</evidence>
<organism evidence="1">
    <name type="scientific">marine sediment metagenome</name>
    <dbReference type="NCBI Taxonomy" id="412755"/>
    <lineage>
        <taxon>unclassified sequences</taxon>
        <taxon>metagenomes</taxon>
        <taxon>ecological metagenomes</taxon>
    </lineage>
</organism>
<dbReference type="EMBL" id="LAZR01037420">
    <property type="protein sequence ID" value="KKL22255.1"/>
    <property type="molecule type" value="Genomic_DNA"/>
</dbReference>
<gene>
    <name evidence="1" type="ORF">LCGC14_2437280</name>
</gene>
<reference evidence="1" key="1">
    <citation type="journal article" date="2015" name="Nature">
        <title>Complex archaea that bridge the gap between prokaryotes and eukaryotes.</title>
        <authorList>
            <person name="Spang A."/>
            <person name="Saw J.H."/>
            <person name="Jorgensen S.L."/>
            <person name="Zaremba-Niedzwiedzka K."/>
            <person name="Martijn J."/>
            <person name="Lind A.E."/>
            <person name="van Eijk R."/>
            <person name="Schleper C."/>
            <person name="Guy L."/>
            <person name="Ettema T.J."/>
        </authorList>
    </citation>
    <scope>NUCLEOTIDE SEQUENCE</scope>
</reference>
<name>A0A0F9BK95_9ZZZZ</name>
<sequence>MIDINAPIIDKIKHTRLLAKQTAKTEWDDMRDKADDYFKGRTDKDKDYTRKYLNSQTIKEVPIDNNNVTKRIIERISLVYSVEPLRTFFDDNGKEQQPSTEYIDATKFKDEMMHDSEKQTNLLRLIGIKPTLRKKTLKDTETNVFDYDILVDFEPAFGKDPMVPIGVSYPLAARATVRSNVPELWVYIDAVDYVVYDRKTQKPAHGDFQVYEDMKNPYGVLPIVWVFEEKPTLSFIDIDPANDIISMNESINVLGTAQSANVLYQSYGQRVITGVDKKDENLIKVGPNVITYIPDGATYAIESPPDTLASVT</sequence>